<dbReference type="AlphaFoldDB" id="Q7MS88"/>
<evidence type="ECO:0000313" key="2">
    <source>
        <dbReference type="Proteomes" id="UP000000422"/>
    </source>
</evidence>
<proteinExistence type="predicted"/>
<dbReference type="EMBL" id="BX571658">
    <property type="protein sequence ID" value="CAE09797.1"/>
    <property type="molecule type" value="Genomic_DNA"/>
</dbReference>
<protein>
    <recommendedName>
        <fullName evidence="3">Thioesterase domain-containing protein</fullName>
    </recommendedName>
</protein>
<organism evidence="2">
    <name type="scientific">Wolinella succinogenes (strain ATCC 29543 / DSM 1740 / CCUG 13145 / JCM 31913 / LMG 7466 / NCTC 11488 / FDC 602W)</name>
    <name type="common">Vibrio succinogenes</name>
    <dbReference type="NCBI Taxonomy" id="273121"/>
    <lineage>
        <taxon>Bacteria</taxon>
        <taxon>Pseudomonadati</taxon>
        <taxon>Campylobacterota</taxon>
        <taxon>Epsilonproteobacteria</taxon>
        <taxon>Campylobacterales</taxon>
        <taxon>Helicobacteraceae</taxon>
        <taxon>Wolinella</taxon>
    </lineage>
</organism>
<evidence type="ECO:0008006" key="3">
    <source>
        <dbReference type="Google" id="ProtNLM"/>
    </source>
</evidence>
<dbReference type="eggNOG" id="COG2050">
    <property type="taxonomic scope" value="Bacteria"/>
</dbReference>
<dbReference type="SUPFAM" id="SSF54637">
    <property type="entry name" value="Thioesterase/thiol ester dehydrase-isomerase"/>
    <property type="match status" value="1"/>
</dbReference>
<dbReference type="KEGG" id="wsu:WS0669"/>
<dbReference type="HOGENOM" id="CLU_124322_1_0_7"/>
<evidence type="ECO:0000313" key="1">
    <source>
        <dbReference type="EMBL" id="CAE09797.1"/>
    </source>
</evidence>
<dbReference type="InterPro" id="IPR029069">
    <property type="entry name" value="HotDog_dom_sf"/>
</dbReference>
<sequence>MDTLNSPEEIDLPKTQEEFVPQRVYTDADPAFGELKELGKGVAKVWLVTTKAMASDSMGLVHAGFIFSSANFSAMCAINDPNAILIGADSKFLAPIEVGNEIEFRARALQNDTKKREVKVEGYVLDIKVFDAMFYVAMFDHHIFKLRITERKKPS</sequence>
<reference evidence="1 2" key="1">
    <citation type="journal article" date="2003" name="Proc. Natl. Acad. Sci. U.S.A.">
        <title>Complete genome sequence and analysis of Wolinella succinogenes.</title>
        <authorList>
            <person name="Baar C."/>
            <person name="Eppinger M."/>
            <person name="Raddatz G."/>
            <person name="Simon JM."/>
            <person name="Lanz C."/>
            <person name="Klimmek O."/>
            <person name="Nandakumar R."/>
            <person name="Gross R."/>
            <person name="Rosinus A."/>
            <person name="Keller H."/>
            <person name="Jagtap P."/>
            <person name="Linke B."/>
            <person name="Meyer F."/>
            <person name="Lederer H."/>
            <person name="Schuster S.C."/>
        </authorList>
    </citation>
    <scope>NUCLEOTIDE SEQUENCE [LARGE SCALE GENOMIC DNA]</scope>
    <source>
        <strain evidence="2">ATCC 29543 / DSM 1740 / CCUG 13145 / JCM 31913 / LMG 7466 / NCTC 11488 / FDC 602W</strain>
    </source>
</reference>
<accession>Q7MS88</accession>
<name>Q7MS88_WOLSU</name>
<gene>
    <name evidence="1" type="ordered locus">WS0669</name>
</gene>
<keyword evidence="2" id="KW-1185">Reference proteome</keyword>
<dbReference type="Proteomes" id="UP000000422">
    <property type="component" value="Chromosome"/>
</dbReference>
<dbReference type="RefSeq" id="WP_011138597.1">
    <property type="nucleotide sequence ID" value="NC_005090.1"/>
</dbReference>
<dbReference type="STRING" id="273121.WS0669"/>
<dbReference type="Gene3D" id="3.10.129.10">
    <property type="entry name" value="Hotdog Thioesterase"/>
    <property type="match status" value="1"/>
</dbReference>